<proteinExistence type="predicted"/>
<keyword evidence="2" id="KW-1185">Reference proteome</keyword>
<dbReference type="EMBL" id="CP119317">
    <property type="protein sequence ID" value="WEK56078.1"/>
    <property type="molecule type" value="Genomic_DNA"/>
</dbReference>
<evidence type="ECO:0000313" key="2">
    <source>
        <dbReference type="Proteomes" id="UP001178662"/>
    </source>
</evidence>
<dbReference type="AlphaFoldDB" id="A0AA95JC15"/>
<accession>A0AA95JC15</accession>
<gene>
    <name evidence="1" type="ORF">P0Y55_08530</name>
</gene>
<sequence length="48" mass="5677">MRHFSIEEVDSVRHIRPNKRIALGDYVALSRWDVVNTETSSERYVKSE</sequence>
<protein>
    <submittedName>
        <fullName evidence="1">Uncharacterized protein</fullName>
    </submittedName>
</protein>
<reference evidence="1" key="1">
    <citation type="submission" date="2023-03" db="EMBL/GenBank/DDBJ databases">
        <title>Andean soil-derived lignocellulolytic bacterial consortium as a source of novel taxa and putative plastic-active enzymes.</title>
        <authorList>
            <person name="Diaz-Garcia L."/>
            <person name="Chuvochina M."/>
            <person name="Feuerriegel G."/>
            <person name="Bunk B."/>
            <person name="Sproer C."/>
            <person name="Streit W.R."/>
            <person name="Rodriguez L.M."/>
            <person name="Overmann J."/>
            <person name="Jimenez D.J."/>
        </authorList>
    </citation>
    <scope>NUCLEOTIDE SEQUENCE</scope>
    <source>
        <strain evidence="1">MAG 2441</strain>
    </source>
</reference>
<name>A0AA95JC15_9BACL</name>
<dbReference type="Proteomes" id="UP001178662">
    <property type="component" value="Chromosome"/>
</dbReference>
<organism evidence="1 2">
    <name type="scientific">Candidatus Cohnella colombiensis</name>
    <dbReference type="NCBI Taxonomy" id="3121368"/>
    <lineage>
        <taxon>Bacteria</taxon>
        <taxon>Bacillati</taxon>
        <taxon>Bacillota</taxon>
        <taxon>Bacilli</taxon>
        <taxon>Bacillales</taxon>
        <taxon>Paenibacillaceae</taxon>
        <taxon>Cohnella</taxon>
    </lineage>
</organism>
<evidence type="ECO:0000313" key="1">
    <source>
        <dbReference type="EMBL" id="WEK56078.1"/>
    </source>
</evidence>